<name>A0A6V7H8N6_9HYME</name>
<reference evidence="1" key="1">
    <citation type="submission" date="2020-07" db="EMBL/GenBank/DDBJ databases">
        <authorList>
            <person name="Nazaruddin N."/>
        </authorList>
    </citation>
    <scope>NUCLEOTIDE SEQUENCE</scope>
</reference>
<dbReference type="Proteomes" id="UP000752696">
    <property type="component" value="Unassembled WGS sequence"/>
</dbReference>
<dbReference type="OrthoDB" id="10632673at2759"/>
<comment type="caution">
    <text evidence="1">The sequence shown here is derived from an EMBL/GenBank/DDBJ whole genome shotgun (WGS) entry which is preliminary data.</text>
</comment>
<sequence length="92" mass="10755">YYFFITISHKICTAMPRGFSRLPRLRQSSEISNRIRSDSNFRSIEKLRSASKLRVASIFAGKYIYCRILRKKAELFISTSEDVLTVLGFRKI</sequence>
<proteinExistence type="predicted"/>
<dbReference type="EMBL" id="CAJDYZ010008945">
    <property type="protein sequence ID" value="CAD1476004.1"/>
    <property type="molecule type" value="Genomic_DNA"/>
</dbReference>
<organism evidence="1 2">
    <name type="scientific">Heterotrigona itama</name>
    <dbReference type="NCBI Taxonomy" id="395501"/>
    <lineage>
        <taxon>Eukaryota</taxon>
        <taxon>Metazoa</taxon>
        <taxon>Ecdysozoa</taxon>
        <taxon>Arthropoda</taxon>
        <taxon>Hexapoda</taxon>
        <taxon>Insecta</taxon>
        <taxon>Pterygota</taxon>
        <taxon>Neoptera</taxon>
        <taxon>Endopterygota</taxon>
        <taxon>Hymenoptera</taxon>
        <taxon>Apocrita</taxon>
        <taxon>Aculeata</taxon>
        <taxon>Apoidea</taxon>
        <taxon>Anthophila</taxon>
        <taxon>Apidae</taxon>
        <taxon>Heterotrigona</taxon>
    </lineage>
</organism>
<feature type="non-terminal residue" evidence="1">
    <location>
        <position position="92"/>
    </location>
</feature>
<dbReference type="AlphaFoldDB" id="A0A6V7H8N6"/>
<gene>
    <name evidence="1" type="ORF">MHI_LOCUS613003</name>
</gene>
<evidence type="ECO:0000313" key="1">
    <source>
        <dbReference type="EMBL" id="CAD1476004.1"/>
    </source>
</evidence>
<protein>
    <submittedName>
        <fullName evidence="1">Uncharacterized protein</fullName>
    </submittedName>
</protein>
<evidence type="ECO:0000313" key="2">
    <source>
        <dbReference type="Proteomes" id="UP000752696"/>
    </source>
</evidence>
<accession>A0A6V7H8N6</accession>
<keyword evidence="2" id="KW-1185">Reference proteome</keyword>